<name>A0AAN7ZSM6_9SACH</name>
<dbReference type="PANTHER" id="PTHR12983:SF9">
    <property type="entry name" value="E3 UBIQUITIN-PROTEIN LIGASE RNF10"/>
    <property type="match status" value="1"/>
</dbReference>
<protein>
    <recommendedName>
        <fullName evidence="9">RING-type domain-containing protein</fullName>
    </recommendedName>
</protein>
<proteinExistence type="predicted"/>
<dbReference type="PROSITE" id="PS50089">
    <property type="entry name" value="ZF_RING_2"/>
    <property type="match status" value="1"/>
</dbReference>
<evidence type="ECO:0000256" key="3">
    <source>
        <dbReference type="ARBA" id="ARBA00022723"/>
    </source>
</evidence>
<gene>
    <name evidence="10" type="ORF">RI543_002100</name>
</gene>
<feature type="coiled-coil region" evidence="7">
    <location>
        <begin position="515"/>
        <end position="542"/>
    </location>
</feature>
<keyword evidence="3" id="KW-0479">Metal-binding</keyword>
<dbReference type="GO" id="GO:0000976">
    <property type="term" value="F:transcription cis-regulatory region binding"/>
    <property type="evidence" value="ECO:0007669"/>
    <property type="project" value="TreeGrafter"/>
</dbReference>
<dbReference type="GO" id="GO:0045944">
    <property type="term" value="P:positive regulation of transcription by RNA polymerase II"/>
    <property type="evidence" value="ECO:0007669"/>
    <property type="project" value="TreeGrafter"/>
</dbReference>
<sequence length="693" mass="80009">MNDNTKDQGSHSFDHQIDINTEQVNLDGKNKKKTPKGAKNQINISNKSQINTKKKSKDERLNKSFRTKSHKKFNNQIKEKRRADSTYRKFSDDNLDLSIQEEIMGGNFKMKGKKAQVLINHLLDFNLPEVDRDTHSNARRKYSSKKKIDEDEHINLTGDSFINVNYRLLIEDTGNYSEQINDPNCMISDDKIVSIVVSSGQQCPICLCEKPIAPRMVGCGHIFCYSCLLKFFSIEDRFKDKTTGQIKKKKYKECPLCNNIIRPQRINHVTYLEDSALYIKDEPIPKPGAQVKLDLMFREKASILALPIEICSNIHEIINIPSINNTNEIKYSRLVKCDSSYKLKLLNEDIEAMQIQNEIDKALYNDVNDQQFIDLALEQINNTIVSILDETQGNLTSNFIKMKIGKQESENQPSMTIDDSSGFYFYQTSHNTSTKYFLSPLDVKILLEIFEKYSNFPSTLEVQVENIHYDTVVTEKLIHRYKYMGHLPLGTEIAFLDINWKEMSILTDKVYEKFSGKLKQRYKELNIKRQREERNKKLYEAKLEEDIMAFYKAENGVFSLTSEQTADYKKLLDSGTTLETLWSKKIDNSNQSISSSSNKNKAYKQNTVWGTSISVIPDEKTYKEDEEFAAMLLQKMRGKDHEIDDNCNYENHAANEGIYEDTSGQTFQNQSSQNGQNGMRKNKKKGKVVLFST</sequence>
<organism evidence="10 11">
    <name type="scientific">Arxiozyma heterogenica</name>
    <dbReference type="NCBI Taxonomy" id="278026"/>
    <lineage>
        <taxon>Eukaryota</taxon>
        <taxon>Fungi</taxon>
        <taxon>Dikarya</taxon>
        <taxon>Ascomycota</taxon>
        <taxon>Saccharomycotina</taxon>
        <taxon>Saccharomycetes</taxon>
        <taxon>Saccharomycetales</taxon>
        <taxon>Saccharomycetaceae</taxon>
        <taxon>Arxiozyma</taxon>
    </lineage>
</organism>
<reference evidence="11" key="1">
    <citation type="submission" date="2023-07" db="EMBL/GenBank/DDBJ databases">
        <title>A draft genome of Kazachstania heterogenica Y-27499.</title>
        <authorList>
            <person name="Donic C."/>
            <person name="Kralova J.S."/>
            <person name="Fidel L."/>
            <person name="Ben-Dor S."/>
            <person name="Jung S."/>
        </authorList>
    </citation>
    <scope>NUCLEOTIDE SEQUENCE [LARGE SCALE GENOMIC DNA]</scope>
    <source>
        <strain evidence="11">Y27499</strain>
    </source>
</reference>
<evidence type="ECO:0000256" key="8">
    <source>
        <dbReference type="SAM" id="MobiDB-lite"/>
    </source>
</evidence>
<dbReference type="SUPFAM" id="SSF57850">
    <property type="entry name" value="RING/U-box"/>
    <property type="match status" value="1"/>
</dbReference>
<feature type="region of interest" description="Disordered" evidence="8">
    <location>
        <begin position="1"/>
        <end position="85"/>
    </location>
</feature>
<keyword evidence="11" id="KW-1185">Reference proteome</keyword>
<feature type="compositionally biased region" description="Low complexity" evidence="8">
    <location>
        <begin position="37"/>
        <end position="51"/>
    </location>
</feature>
<evidence type="ECO:0000256" key="1">
    <source>
        <dbReference type="ARBA" id="ARBA00004496"/>
    </source>
</evidence>
<dbReference type="InterPro" id="IPR039739">
    <property type="entry name" value="MAG2/RNF10"/>
</dbReference>
<evidence type="ECO:0000256" key="2">
    <source>
        <dbReference type="ARBA" id="ARBA00022490"/>
    </source>
</evidence>
<comment type="subcellular location">
    <subcellularLocation>
        <location evidence="1">Cytoplasm</location>
    </subcellularLocation>
</comment>
<keyword evidence="7" id="KW-0175">Coiled coil</keyword>
<dbReference type="Pfam" id="PF13445">
    <property type="entry name" value="zf-RING_UBOX"/>
    <property type="match status" value="1"/>
</dbReference>
<dbReference type="AlphaFoldDB" id="A0AAN7ZSM6"/>
<dbReference type="InterPro" id="IPR027370">
    <property type="entry name" value="Znf-RING_euk"/>
</dbReference>
<evidence type="ECO:0000313" key="11">
    <source>
        <dbReference type="Proteomes" id="UP001306508"/>
    </source>
</evidence>
<dbReference type="Proteomes" id="UP001306508">
    <property type="component" value="Unassembled WGS sequence"/>
</dbReference>
<feature type="domain" description="RING-type" evidence="9">
    <location>
        <begin position="203"/>
        <end position="258"/>
    </location>
</feature>
<keyword evidence="2" id="KW-0963">Cytoplasm</keyword>
<accession>A0AAN7ZSM6</accession>
<dbReference type="InterPro" id="IPR017907">
    <property type="entry name" value="Znf_RING_CS"/>
</dbReference>
<feature type="compositionally biased region" description="Low complexity" evidence="8">
    <location>
        <begin position="666"/>
        <end position="678"/>
    </location>
</feature>
<feature type="compositionally biased region" description="Basic and acidic residues" evidence="8">
    <location>
        <begin position="1"/>
        <end position="17"/>
    </location>
</feature>
<dbReference type="Gene3D" id="3.30.40.10">
    <property type="entry name" value="Zinc/RING finger domain, C3HC4 (zinc finger)"/>
    <property type="match status" value="1"/>
</dbReference>
<evidence type="ECO:0000256" key="6">
    <source>
        <dbReference type="PROSITE-ProRule" id="PRU00175"/>
    </source>
</evidence>
<keyword evidence="5" id="KW-0862">Zinc</keyword>
<evidence type="ECO:0000256" key="5">
    <source>
        <dbReference type="ARBA" id="ARBA00022833"/>
    </source>
</evidence>
<dbReference type="SMART" id="SM00184">
    <property type="entry name" value="RING"/>
    <property type="match status" value="1"/>
</dbReference>
<dbReference type="EMBL" id="JAWIZZ010000041">
    <property type="protein sequence ID" value="KAK5780344.1"/>
    <property type="molecule type" value="Genomic_DNA"/>
</dbReference>
<feature type="compositionally biased region" description="Basic residues" evidence="8">
    <location>
        <begin position="63"/>
        <end position="73"/>
    </location>
</feature>
<evidence type="ECO:0000256" key="4">
    <source>
        <dbReference type="ARBA" id="ARBA00022771"/>
    </source>
</evidence>
<dbReference type="InterPro" id="IPR013083">
    <property type="entry name" value="Znf_RING/FYVE/PHD"/>
</dbReference>
<dbReference type="InterPro" id="IPR001841">
    <property type="entry name" value="Znf_RING"/>
</dbReference>
<dbReference type="GO" id="GO:0008270">
    <property type="term" value="F:zinc ion binding"/>
    <property type="evidence" value="ECO:0007669"/>
    <property type="project" value="UniProtKB-KW"/>
</dbReference>
<dbReference type="CDD" id="cd16536">
    <property type="entry name" value="RING-HC_RNF10"/>
    <property type="match status" value="1"/>
</dbReference>
<evidence type="ECO:0000313" key="10">
    <source>
        <dbReference type="EMBL" id="KAK5780344.1"/>
    </source>
</evidence>
<dbReference type="PANTHER" id="PTHR12983">
    <property type="entry name" value="RING FINGER 10 FAMILY MEMBER"/>
    <property type="match status" value="1"/>
</dbReference>
<dbReference type="GO" id="GO:0005737">
    <property type="term" value="C:cytoplasm"/>
    <property type="evidence" value="ECO:0007669"/>
    <property type="project" value="UniProtKB-SubCell"/>
</dbReference>
<evidence type="ECO:0000259" key="9">
    <source>
        <dbReference type="PROSITE" id="PS50089"/>
    </source>
</evidence>
<evidence type="ECO:0000256" key="7">
    <source>
        <dbReference type="SAM" id="Coils"/>
    </source>
</evidence>
<dbReference type="PROSITE" id="PS00518">
    <property type="entry name" value="ZF_RING_1"/>
    <property type="match status" value="1"/>
</dbReference>
<comment type="caution">
    <text evidence="10">The sequence shown here is derived from an EMBL/GenBank/DDBJ whole genome shotgun (WGS) entry which is preliminary data.</text>
</comment>
<keyword evidence="4 6" id="KW-0863">Zinc-finger</keyword>
<feature type="region of interest" description="Disordered" evidence="8">
    <location>
        <begin position="666"/>
        <end position="693"/>
    </location>
</feature>